<dbReference type="Proteomes" id="UP000310016">
    <property type="component" value="Unassembled WGS sequence"/>
</dbReference>
<dbReference type="EMBL" id="SUMF01000014">
    <property type="protein sequence ID" value="TJZ72861.1"/>
    <property type="molecule type" value="Genomic_DNA"/>
</dbReference>
<dbReference type="Pfam" id="PF14070">
    <property type="entry name" value="YjfB_motility"/>
    <property type="match status" value="1"/>
</dbReference>
<keyword evidence="2" id="KW-1185">Reference proteome</keyword>
<dbReference type="AlphaFoldDB" id="A0A4U0PWC4"/>
<comment type="caution">
    <text evidence="1">The sequence shown here is derived from an EMBL/GenBank/DDBJ whole genome shotgun (WGS) entry which is preliminary data.</text>
</comment>
<accession>A0A4U0PWC4</accession>
<reference evidence="1 2" key="1">
    <citation type="submission" date="2019-04" db="EMBL/GenBank/DDBJ databases">
        <title>Chitiniphilus eburnea sp. nov., a novel chitinolytic bacterium isolated from aquaculture sludge.</title>
        <authorList>
            <person name="Sheng M."/>
        </authorList>
    </citation>
    <scope>NUCLEOTIDE SEQUENCE [LARGE SCALE GENOMIC DNA]</scope>
    <source>
        <strain evidence="1 2">HX-2-15</strain>
    </source>
</reference>
<dbReference type="InterPro" id="IPR025906">
    <property type="entry name" value="YjfB_motility"/>
</dbReference>
<sequence>MEMSLVNAASNAAPAQVAVANNVLRKSLDAQQQNVASLLQALPQPATVNPPNLGQNVDVRA</sequence>
<protein>
    <submittedName>
        <fullName evidence="1">Putative motility protein</fullName>
    </submittedName>
</protein>
<dbReference type="RefSeq" id="WP_136773775.1">
    <property type="nucleotide sequence ID" value="NZ_CP156074.1"/>
</dbReference>
<evidence type="ECO:0000313" key="2">
    <source>
        <dbReference type="Proteomes" id="UP000310016"/>
    </source>
</evidence>
<name>A0A4U0PWC4_9NEIS</name>
<gene>
    <name evidence="1" type="ORF">FAZ21_12490</name>
</gene>
<organism evidence="1 2">
    <name type="scientific">Chitiniphilus eburneus</name>
    <dbReference type="NCBI Taxonomy" id="2571148"/>
    <lineage>
        <taxon>Bacteria</taxon>
        <taxon>Pseudomonadati</taxon>
        <taxon>Pseudomonadota</taxon>
        <taxon>Betaproteobacteria</taxon>
        <taxon>Neisseriales</taxon>
        <taxon>Chitinibacteraceae</taxon>
        <taxon>Chitiniphilus</taxon>
    </lineage>
</organism>
<dbReference type="OrthoDB" id="8967327at2"/>
<proteinExistence type="predicted"/>
<evidence type="ECO:0000313" key="1">
    <source>
        <dbReference type="EMBL" id="TJZ72861.1"/>
    </source>
</evidence>